<protein>
    <recommendedName>
        <fullName evidence="2">mannose-1-phosphate guanylyltransferase</fullName>
        <ecNumber evidence="2">2.7.7.13</ecNumber>
    </recommendedName>
</protein>
<evidence type="ECO:0000256" key="7">
    <source>
        <dbReference type="ARBA" id="ARBA00047343"/>
    </source>
</evidence>
<dbReference type="InterPro" id="IPR029044">
    <property type="entry name" value="Nucleotide-diphossugar_trans"/>
</dbReference>
<evidence type="ECO:0000313" key="12">
    <source>
        <dbReference type="EMBL" id="GIO70013.1"/>
    </source>
</evidence>
<evidence type="ECO:0000256" key="8">
    <source>
        <dbReference type="RuleBase" id="RU004190"/>
    </source>
</evidence>
<evidence type="ECO:0000256" key="4">
    <source>
        <dbReference type="ARBA" id="ARBA00022695"/>
    </source>
</evidence>
<keyword evidence="13" id="KW-1185">Reference proteome</keyword>
<dbReference type="InterPro" id="IPR001538">
    <property type="entry name" value="Man6P_isomerase-2_C"/>
</dbReference>
<dbReference type="InterPro" id="IPR014710">
    <property type="entry name" value="RmlC-like_jellyroll"/>
</dbReference>
<dbReference type="InterPro" id="IPR006375">
    <property type="entry name" value="Man1P_GuaTrfase/Man6P_Isoase"/>
</dbReference>
<sequence>MINVVLCGGNGTRLWPLSRTRYPKQFNKFISDRSLFQMTVERNRPLCDNIFVVSNEEQYFLALDHLDEIGAKAGQFLLEPVGRNTAPAIALASLAANRNELILVTPSDHIIKNEREYARVIELAKSMAEEGNIVTFGITPSHAETGYGYIESDGYKVISFREKPDLYTAEQYVSSGRYYWNSGMFLFKAGVFLNELETYSPVIYQRSVAAFENSKKNNDIIRIQKNDMESIPSDSIDYAVMEKSENVKVIPSNIGWSDLGSFEALYEELPKDEYGNTEAKQFIGIDSSNNMVLSHNRMVTTVDVNDLMIVDTPDALLVSKRGSSQKVREIVKELKQSKSSLCDHHSTTYRPWGNHTVLDQMKDYRIRTVVVKPGKKIGMHRHYHRSEHWIVVSGTARIIVNGNESLLRVNESTFIKMGDDHSVENPGKIDLHLIEVQVGEYINEDDTITI</sequence>
<dbReference type="InterPro" id="IPR049577">
    <property type="entry name" value="GMPP_N"/>
</dbReference>
<keyword evidence="3" id="KW-0808">Transferase</keyword>
<keyword evidence="4 12" id="KW-0548">Nucleotidyltransferase</keyword>
<organism evidence="12 13">
    <name type="scientific">Paenibacillus cookii</name>
    <dbReference type="NCBI Taxonomy" id="157839"/>
    <lineage>
        <taxon>Bacteria</taxon>
        <taxon>Bacillati</taxon>
        <taxon>Bacillota</taxon>
        <taxon>Bacilli</taxon>
        <taxon>Bacillales</taxon>
        <taxon>Paenibacillaceae</taxon>
        <taxon>Paenibacillus</taxon>
    </lineage>
</organism>
<proteinExistence type="inferred from homology"/>
<dbReference type="InterPro" id="IPR011051">
    <property type="entry name" value="RmlC_Cupin_sf"/>
</dbReference>
<accession>A0ABQ4M3J7</accession>
<name>A0ABQ4M3J7_9BACL</name>
<dbReference type="NCBIfam" id="TIGR01479">
    <property type="entry name" value="GMP_PMI"/>
    <property type="match status" value="1"/>
</dbReference>
<dbReference type="PANTHER" id="PTHR46390:SF1">
    <property type="entry name" value="MANNOSE-1-PHOSPHATE GUANYLYLTRANSFERASE"/>
    <property type="match status" value="1"/>
</dbReference>
<evidence type="ECO:0000256" key="6">
    <source>
        <dbReference type="ARBA" id="ARBA00023134"/>
    </source>
</evidence>
<dbReference type="Pfam" id="PF00483">
    <property type="entry name" value="NTP_transferase"/>
    <property type="match status" value="1"/>
</dbReference>
<reference evidence="12 13" key="1">
    <citation type="submission" date="2021-03" db="EMBL/GenBank/DDBJ databases">
        <title>Antimicrobial resistance genes in bacteria isolated from Japanese honey, and their potential for conferring macrolide and lincosamide resistance in the American foulbrood pathogen Paenibacillus larvae.</title>
        <authorList>
            <person name="Okamoto M."/>
            <person name="Kumagai M."/>
            <person name="Kanamori H."/>
            <person name="Takamatsu D."/>
        </authorList>
    </citation>
    <scope>NUCLEOTIDE SEQUENCE [LARGE SCALE GENOMIC DNA]</scope>
    <source>
        <strain evidence="12 13">J21TS3</strain>
    </source>
</reference>
<dbReference type="InterPro" id="IPR051161">
    <property type="entry name" value="Mannose-6P_isomerase_type2"/>
</dbReference>
<dbReference type="CDD" id="cd02509">
    <property type="entry name" value="GDP-M1P_Guanylyltransferase"/>
    <property type="match status" value="1"/>
</dbReference>
<comment type="similarity">
    <text evidence="1 8">Belongs to the mannose-6-phosphate isomerase type 2 family.</text>
</comment>
<dbReference type="GO" id="GO:0016779">
    <property type="term" value="F:nucleotidyltransferase activity"/>
    <property type="evidence" value="ECO:0007669"/>
    <property type="project" value="UniProtKB-KW"/>
</dbReference>
<gene>
    <name evidence="12" type="ORF">J21TS3_48340</name>
</gene>
<keyword evidence="5" id="KW-0547">Nucleotide-binding</keyword>
<dbReference type="InterPro" id="IPR005835">
    <property type="entry name" value="NTP_transferase_dom"/>
</dbReference>
<evidence type="ECO:0000259" key="9">
    <source>
        <dbReference type="Pfam" id="PF00483"/>
    </source>
</evidence>
<dbReference type="PANTHER" id="PTHR46390">
    <property type="entry name" value="MANNOSE-1-PHOSPHATE GUANYLYLTRANSFERASE"/>
    <property type="match status" value="1"/>
</dbReference>
<dbReference type="GO" id="GO:0016853">
    <property type="term" value="F:isomerase activity"/>
    <property type="evidence" value="ECO:0007669"/>
    <property type="project" value="UniProtKB-KW"/>
</dbReference>
<evidence type="ECO:0000259" key="11">
    <source>
        <dbReference type="Pfam" id="PF22640"/>
    </source>
</evidence>
<dbReference type="SUPFAM" id="SSF53448">
    <property type="entry name" value="Nucleotide-diphospho-sugar transferases"/>
    <property type="match status" value="1"/>
</dbReference>
<dbReference type="Gene3D" id="3.90.550.10">
    <property type="entry name" value="Spore Coat Polysaccharide Biosynthesis Protein SpsA, Chain A"/>
    <property type="match status" value="1"/>
</dbReference>
<comment type="catalytic activity">
    <reaction evidence="7">
        <text>alpha-D-mannose 1-phosphate + GTP + H(+) = GDP-alpha-D-mannose + diphosphate</text>
        <dbReference type="Rhea" id="RHEA:15229"/>
        <dbReference type="ChEBI" id="CHEBI:15378"/>
        <dbReference type="ChEBI" id="CHEBI:33019"/>
        <dbReference type="ChEBI" id="CHEBI:37565"/>
        <dbReference type="ChEBI" id="CHEBI:57527"/>
        <dbReference type="ChEBI" id="CHEBI:58409"/>
        <dbReference type="EC" id="2.7.7.13"/>
    </reaction>
</comment>
<dbReference type="SUPFAM" id="SSF51182">
    <property type="entry name" value="RmlC-like cupins"/>
    <property type="match status" value="1"/>
</dbReference>
<feature type="domain" description="Mannose-6-phosphate isomerase type II C-terminal" evidence="10">
    <location>
        <begin position="341"/>
        <end position="448"/>
    </location>
</feature>
<dbReference type="CDD" id="cd02213">
    <property type="entry name" value="cupin_PMI_typeII_C"/>
    <property type="match status" value="1"/>
</dbReference>
<evidence type="ECO:0000256" key="5">
    <source>
        <dbReference type="ARBA" id="ARBA00022741"/>
    </source>
</evidence>
<dbReference type="InterPro" id="IPR054566">
    <property type="entry name" value="ManC/GMP-like_b-helix"/>
</dbReference>
<evidence type="ECO:0000259" key="10">
    <source>
        <dbReference type="Pfam" id="PF01050"/>
    </source>
</evidence>
<dbReference type="Pfam" id="PF01050">
    <property type="entry name" value="MannoseP_isomer"/>
    <property type="match status" value="1"/>
</dbReference>
<dbReference type="Proteomes" id="UP000680638">
    <property type="component" value="Unassembled WGS sequence"/>
</dbReference>
<evidence type="ECO:0000256" key="3">
    <source>
        <dbReference type="ARBA" id="ARBA00022679"/>
    </source>
</evidence>
<evidence type="ECO:0000313" key="13">
    <source>
        <dbReference type="Proteomes" id="UP000680638"/>
    </source>
</evidence>
<evidence type="ECO:0000256" key="1">
    <source>
        <dbReference type="ARBA" id="ARBA00006115"/>
    </source>
</evidence>
<evidence type="ECO:0000256" key="2">
    <source>
        <dbReference type="ARBA" id="ARBA00012387"/>
    </source>
</evidence>
<comment type="caution">
    <text evidence="12">The sequence shown here is derived from an EMBL/GenBank/DDBJ whole genome shotgun (WGS) entry which is preliminary data.</text>
</comment>
<feature type="domain" description="Nucleotidyl transferase" evidence="9">
    <location>
        <begin position="3"/>
        <end position="271"/>
    </location>
</feature>
<dbReference type="EC" id="2.7.7.13" evidence="2"/>
<dbReference type="Gene3D" id="2.60.120.10">
    <property type="entry name" value="Jelly Rolls"/>
    <property type="match status" value="1"/>
</dbReference>
<keyword evidence="6" id="KW-0342">GTP-binding</keyword>
<keyword evidence="12" id="KW-0413">Isomerase</keyword>
<dbReference type="EMBL" id="BORW01000043">
    <property type="protein sequence ID" value="GIO70013.1"/>
    <property type="molecule type" value="Genomic_DNA"/>
</dbReference>
<dbReference type="RefSeq" id="WP_212952547.1">
    <property type="nucleotide sequence ID" value="NZ_BORW01000043.1"/>
</dbReference>
<feature type="domain" description="MannoseP isomerase/GMP-like beta-helix" evidence="11">
    <location>
        <begin position="282"/>
        <end position="334"/>
    </location>
</feature>
<dbReference type="Pfam" id="PF22640">
    <property type="entry name" value="ManC_GMP_beta-helix"/>
    <property type="match status" value="1"/>
</dbReference>